<feature type="domain" description="Putative endonuclease Z1" evidence="1">
    <location>
        <begin position="365"/>
        <end position="585"/>
    </location>
</feature>
<dbReference type="Gene3D" id="3.40.50.300">
    <property type="entry name" value="P-loop containing nucleotide triphosphate hydrolases"/>
    <property type="match status" value="1"/>
</dbReference>
<dbReference type="EMBL" id="CTEE01000001">
    <property type="protein sequence ID" value="CQD04667.1"/>
    <property type="molecule type" value="Genomic_DNA"/>
</dbReference>
<dbReference type="Pfam" id="PF10593">
    <property type="entry name" value="Z1"/>
    <property type="match status" value="1"/>
</dbReference>
<proteinExistence type="predicted"/>
<evidence type="ECO:0000313" key="2">
    <source>
        <dbReference type="EMBL" id="CQD04667.1"/>
    </source>
</evidence>
<protein>
    <submittedName>
        <fullName evidence="2">Z1 domain-containing protein</fullName>
    </submittedName>
</protein>
<dbReference type="STRING" id="141349.BN1232_00737"/>
<sequence>MGGTVDPLYKPFADYARKYGLEQAVESFASVPADKVAAFKAQFEADLARVEEGGPPIITAGCDDWYGGPLEQDRFWGSLSRYFYEDGWPDDRISSVNDASNVVVGHTPRPTRPAWDAKGLVVGYVQSGKTTNFIAVMAKMADVDYRMVIVLSGIHNGLRKQTQERLDDTLTNLNPDYWHPLTDDKRDFLKPTYDPSAVLNSTKVVMAVVKKNKAVLTKLVNWLDTTNGKKALQNAPVLIIDDEADQASVATQRINPLIRRLLDLMPKRTYIGYTATPFANVFIDPTDSDLYPKTFILNLPRPKDYFGPEKIFGREGVEGEDLEDGDGPPDGYDMVRTVPENDVPLLRPGAREPAEEFIPTMTAELLDAIYWFWLATAARRARGQKDHSTMLIHTSVNTVVHTSYKAPLESLREKALGQLITNDVDALAHWRDLWNRESRRVPAADFGLTHLAFEEIEPFLTNAVRDTKVILDNYRSKDRLDYSGDPVVAIAVGGNTLSRGLTLYGLVVSFFVRAATAYDTLLQMGRWFGYRTGYEDLPRIWMTPSLESAFRHLATVEHEMRDDIDRYQRENLKPDEVAVRIKTHPALRITAKMGAAQPAAISYAGRRLQTRYFLHKLPDWLTSNFDAASFLIQNAAARSNAVPVDETSSTPKLLIRDVPVGLVKEFLTRYQIHKDSPDLDTTLMIKYIDEQLVSDRPSLETWSIAVVSGEGPTIDFGGLQVNTVSRSRLNDNDPERADIKTLMSKEDRALDLGIRLTEARRASEGQLIARRNSDPVMRDRGLVVLYPIDQTSLPDRTYEGPGDPPRIPLDAVGTVVGLGIVFPGDVLTRAVQASYVAVDLTDVETEDIDEALTVDTEDEDHG</sequence>
<dbReference type="InterPro" id="IPR027417">
    <property type="entry name" value="P-loop_NTPase"/>
</dbReference>
<dbReference type="InterPro" id="IPR018310">
    <property type="entry name" value="Put_endonuclease_Z1-dom"/>
</dbReference>
<dbReference type="AlphaFoldDB" id="A0A0E4CLJ7"/>
<organism evidence="2 3">
    <name type="scientific">Mycobacterium lentiflavum</name>
    <dbReference type="NCBI Taxonomy" id="141349"/>
    <lineage>
        <taxon>Bacteria</taxon>
        <taxon>Bacillati</taxon>
        <taxon>Actinomycetota</taxon>
        <taxon>Actinomycetes</taxon>
        <taxon>Mycobacteriales</taxon>
        <taxon>Mycobacteriaceae</taxon>
        <taxon>Mycobacterium</taxon>
        <taxon>Mycobacterium simiae complex</taxon>
    </lineage>
</organism>
<accession>A0A0E4CLJ7</accession>
<name>A0A0E4CLJ7_MYCLN</name>
<dbReference type="SUPFAM" id="SSF52540">
    <property type="entry name" value="P-loop containing nucleoside triphosphate hydrolases"/>
    <property type="match status" value="1"/>
</dbReference>
<dbReference type="OrthoDB" id="436461at2"/>
<dbReference type="Proteomes" id="UP000199251">
    <property type="component" value="Unassembled WGS sequence"/>
</dbReference>
<evidence type="ECO:0000259" key="1">
    <source>
        <dbReference type="Pfam" id="PF10593"/>
    </source>
</evidence>
<evidence type="ECO:0000313" key="3">
    <source>
        <dbReference type="Proteomes" id="UP000199251"/>
    </source>
</evidence>
<reference evidence="2 3" key="1">
    <citation type="submission" date="2015-03" db="EMBL/GenBank/DDBJ databases">
        <authorList>
            <person name="Urmite Genomes"/>
        </authorList>
    </citation>
    <scope>NUCLEOTIDE SEQUENCE [LARGE SCALE GENOMIC DNA]</scope>
    <source>
        <strain evidence="2 3">CSUR P1491</strain>
    </source>
</reference>
<gene>
    <name evidence="2" type="ORF">BN1232_00737</name>
</gene>